<gene>
    <name evidence="1" type="ORF">Glove_712g41</name>
</gene>
<dbReference type="Gene3D" id="3.90.228.10">
    <property type="match status" value="2"/>
</dbReference>
<name>A0A397G3Q3_9GLOM</name>
<sequence>MCLIISSSRRKFGIKKIKKFIRRVLKIKKEKTATPSINNEVKGETATTNNVTEINNVVTEIKKDEIATNVNITPPINNVVIEATNVNTTPPINNVIIETKKEEIATNVNTTPPINNVVIETKKEEIATNVNTTPPINNVVIETKKEEIATNVNTTQIINKRTTRTIMSNLNSDDPQYIEIEKLFHSGLPNQNIFAIIHLQMPTKKVEIHEEYKKTFNINSTHRMFHGTKNACNPELLVTQENDYSFCKSGCGMCGIIQNGNQKKLSKHSSYMWFADNSITSNGYVGSTEIKAMFVVDIISPIKGSVLTTNRDRATLPRYLILFKDYGAKPINNGITPISKRTPILNNERTRTIITSLNFNNPQYIEIKKLFHSGLSKQKIFSIMYLQMPTKLIEVHEEYKKLFKANSTHRMFHGTRTACNSKLLVTQRNNYSFCKSGCGMCGIIQNGNQTKLSKYSSQMWFADNSFTSNGYVGTTEIKAMFVVDIVSPVKGSVLIIDKDCATLPRYLILYQN</sequence>
<comment type="caution">
    <text evidence="1">The sequence shown here is derived from an EMBL/GenBank/DDBJ whole genome shotgun (WGS) entry which is preliminary data.</text>
</comment>
<dbReference type="AlphaFoldDB" id="A0A397G3Q3"/>
<dbReference type="SUPFAM" id="SSF56399">
    <property type="entry name" value="ADP-ribosylation"/>
    <property type="match status" value="2"/>
</dbReference>
<dbReference type="EMBL" id="PQFF01000566">
    <property type="protein sequence ID" value="RHZ44699.1"/>
    <property type="molecule type" value="Genomic_DNA"/>
</dbReference>
<dbReference type="Proteomes" id="UP000266861">
    <property type="component" value="Unassembled WGS sequence"/>
</dbReference>
<proteinExistence type="predicted"/>
<organism evidence="1 2">
    <name type="scientific">Diversispora epigaea</name>
    <dbReference type="NCBI Taxonomy" id="1348612"/>
    <lineage>
        <taxon>Eukaryota</taxon>
        <taxon>Fungi</taxon>
        <taxon>Fungi incertae sedis</taxon>
        <taxon>Mucoromycota</taxon>
        <taxon>Glomeromycotina</taxon>
        <taxon>Glomeromycetes</taxon>
        <taxon>Diversisporales</taxon>
        <taxon>Diversisporaceae</taxon>
        <taxon>Diversispora</taxon>
    </lineage>
</organism>
<accession>A0A397G3Q3</accession>
<protein>
    <submittedName>
        <fullName evidence="1">Uncharacterized protein</fullName>
    </submittedName>
</protein>
<dbReference type="OrthoDB" id="2503928at2759"/>
<keyword evidence="2" id="KW-1185">Reference proteome</keyword>
<reference evidence="1 2" key="1">
    <citation type="submission" date="2018-08" db="EMBL/GenBank/DDBJ databases">
        <title>Genome and evolution of the arbuscular mycorrhizal fungus Diversispora epigaea (formerly Glomus versiforme) and its bacterial endosymbionts.</title>
        <authorList>
            <person name="Sun X."/>
            <person name="Fei Z."/>
            <person name="Harrison M."/>
        </authorList>
    </citation>
    <scope>NUCLEOTIDE SEQUENCE [LARGE SCALE GENOMIC DNA]</scope>
    <source>
        <strain evidence="1 2">IT104</strain>
    </source>
</reference>
<evidence type="ECO:0000313" key="2">
    <source>
        <dbReference type="Proteomes" id="UP000266861"/>
    </source>
</evidence>
<evidence type="ECO:0000313" key="1">
    <source>
        <dbReference type="EMBL" id="RHZ44699.1"/>
    </source>
</evidence>